<dbReference type="PRINTS" id="PR00781">
    <property type="entry name" value="LIPOSIGPTASE"/>
</dbReference>
<dbReference type="AlphaFoldDB" id="A0A067W8N3"/>
<dbReference type="PANTHER" id="PTHR33695:SF1">
    <property type="entry name" value="LIPOPROTEIN SIGNAL PEPTIDASE"/>
    <property type="match status" value="1"/>
</dbReference>
<keyword evidence="3 9" id="KW-0645">Protease</keyword>
<accession>A0A067W8N3</accession>
<dbReference type="Proteomes" id="UP000027336">
    <property type="component" value="Unassembled WGS sequence"/>
</dbReference>
<keyword evidence="8 9" id="KW-0472">Membrane</keyword>
<evidence type="ECO:0000313" key="12">
    <source>
        <dbReference type="EMBL" id="KEC55236.1"/>
    </source>
</evidence>
<gene>
    <name evidence="9" type="primary">lspA</name>
    <name evidence="12" type="ORF">O99_00736</name>
</gene>
<dbReference type="PROSITE" id="PS00855">
    <property type="entry name" value="SPASE_II"/>
    <property type="match status" value="1"/>
</dbReference>
<comment type="function">
    <text evidence="9 10">This protein specifically catalyzes the removal of signal peptides from prolipoproteins.</text>
</comment>
<evidence type="ECO:0000256" key="4">
    <source>
        <dbReference type="ARBA" id="ARBA00022692"/>
    </source>
</evidence>
<dbReference type="eggNOG" id="COG0597">
    <property type="taxonomic scope" value="Bacteria"/>
</dbReference>
<evidence type="ECO:0000256" key="9">
    <source>
        <dbReference type="HAMAP-Rule" id="MF_00161"/>
    </source>
</evidence>
<dbReference type="GO" id="GO:0004190">
    <property type="term" value="F:aspartic-type endopeptidase activity"/>
    <property type="evidence" value="ECO:0007669"/>
    <property type="project" value="UniProtKB-UniRule"/>
</dbReference>
<feature type="transmembrane region" description="Helical" evidence="9">
    <location>
        <begin position="127"/>
        <end position="148"/>
    </location>
</feature>
<comment type="catalytic activity">
    <reaction evidence="9 10">
        <text>Release of signal peptides from bacterial membrane prolipoproteins. Hydrolyzes -Xaa-Yaa-Zaa-|-(S,diacylglyceryl)Cys-, in which Xaa is hydrophobic (preferably Leu), and Yaa (Ala or Ser) and Zaa (Gly or Ala) have small, neutral side chains.</text>
        <dbReference type="EC" id="3.4.23.36"/>
    </reaction>
</comment>
<proteinExistence type="inferred from homology"/>
<keyword evidence="6 9" id="KW-0378">Hydrolase</keyword>
<feature type="active site" evidence="9">
    <location>
        <position position="136"/>
    </location>
</feature>
<evidence type="ECO:0000256" key="1">
    <source>
        <dbReference type="ARBA" id="ARBA00006139"/>
    </source>
</evidence>
<keyword evidence="4 9" id="KW-0812">Transmembrane</keyword>
<evidence type="ECO:0000256" key="11">
    <source>
        <dbReference type="RuleBase" id="RU004181"/>
    </source>
</evidence>
<evidence type="ECO:0000256" key="6">
    <source>
        <dbReference type="ARBA" id="ARBA00022801"/>
    </source>
</evidence>
<feature type="active site" evidence="9">
    <location>
        <position position="117"/>
    </location>
</feature>
<dbReference type="Pfam" id="PF01252">
    <property type="entry name" value="Peptidase_A8"/>
    <property type="match status" value="1"/>
</dbReference>
<evidence type="ECO:0000256" key="8">
    <source>
        <dbReference type="ARBA" id="ARBA00023136"/>
    </source>
</evidence>
<dbReference type="OrthoDB" id="9810259at2"/>
<evidence type="ECO:0000256" key="5">
    <source>
        <dbReference type="ARBA" id="ARBA00022750"/>
    </source>
</evidence>
<keyword evidence="13" id="KW-1185">Reference proteome</keyword>
<keyword evidence="2 9" id="KW-1003">Cell membrane</keyword>
<comment type="similarity">
    <text evidence="1 9 11">Belongs to the peptidase A8 family.</text>
</comment>
<organism evidence="12 13">
    <name type="scientific">Bartonella rochalimae ATCC BAA-1498</name>
    <dbReference type="NCBI Taxonomy" id="685782"/>
    <lineage>
        <taxon>Bacteria</taxon>
        <taxon>Pseudomonadati</taxon>
        <taxon>Pseudomonadota</taxon>
        <taxon>Alphaproteobacteria</taxon>
        <taxon>Hyphomicrobiales</taxon>
        <taxon>Bartonellaceae</taxon>
        <taxon>Bartonella</taxon>
    </lineage>
</organism>
<evidence type="ECO:0000256" key="7">
    <source>
        <dbReference type="ARBA" id="ARBA00022989"/>
    </source>
</evidence>
<dbReference type="InterPro" id="IPR001872">
    <property type="entry name" value="Peptidase_A8"/>
</dbReference>
<comment type="caution">
    <text evidence="9">Lacks conserved residue(s) required for the propagation of feature annotation.</text>
</comment>
<protein>
    <recommendedName>
        <fullName evidence="9">Lipoprotein signal peptidase</fullName>
        <ecNumber evidence="9">3.4.23.36</ecNumber>
    </recommendedName>
    <alternativeName>
        <fullName evidence="9">Prolipoprotein signal peptidase</fullName>
    </alternativeName>
    <alternativeName>
        <fullName evidence="9">Signal peptidase II</fullName>
        <shortName evidence="9">SPase II</shortName>
    </alternativeName>
</protein>
<dbReference type="HAMAP" id="MF_00161">
    <property type="entry name" value="LspA"/>
    <property type="match status" value="1"/>
</dbReference>
<evidence type="ECO:0000313" key="13">
    <source>
        <dbReference type="Proteomes" id="UP000027336"/>
    </source>
</evidence>
<dbReference type="EC" id="3.4.23.36" evidence="9"/>
<dbReference type="UniPathway" id="UPA00665"/>
<dbReference type="RefSeq" id="WP_035006402.1">
    <property type="nucleotide sequence ID" value="NZ_KL407337.1"/>
</dbReference>
<dbReference type="HOGENOM" id="CLU_083252_4_3_5"/>
<dbReference type="PATRIC" id="fig|685782.3.peg.754"/>
<keyword evidence="5 9" id="KW-0064">Aspartyl protease</keyword>
<keyword evidence="12" id="KW-0449">Lipoprotein</keyword>
<evidence type="ECO:0000256" key="3">
    <source>
        <dbReference type="ARBA" id="ARBA00022670"/>
    </source>
</evidence>
<dbReference type="NCBIfam" id="TIGR00077">
    <property type="entry name" value="lspA"/>
    <property type="match status" value="1"/>
</dbReference>
<comment type="pathway">
    <text evidence="9">Protein modification; lipoprotein biosynthesis (signal peptide cleavage).</text>
</comment>
<evidence type="ECO:0000256" key="2">
    <source>
        <dbReference type="ARBA" id="ARBA00022475"/>
    </source>
</evidence>
<feature type="transmembrane region" description="Helical" evidence="9">
    <location>
        <begin position="61"/>
        <end position="80"/>
    </location>
</feature>
<dbReference type="PANTHER" id="PTHR33695">
    <property type="entry name" value="LIPOPROTEIN SIGNAL PEPTIDASE"/>
    <property type="match status" value="1"/>
</dbReference>
<keyword evidence="7 9" id="KW-1133">Transmembrane helix</keyword>
<dbReference type="GO" id="GO:0006508">
    <property type="term" value="P:proteolysis"/>
    <property type="evidence" value="ECO:0007669"/>
    <property type="project" value="UniProtKB-KW"/>
</dbReference>
<comment type="subcellular location">
    <subcellularLocation>
        <location evidence="9">Cell membrane</location>
        <topology evidence="9">Multi-pass membrane protein</topology>
    </subcellularLocation>
</comment>
<comment type="caution">
    <text evidence="12">The sequence shown here is derived from an EMBL/GenBank/DDBJ whole genome shotgun (WGS) entry which is preliminary data.</text>
</comment>
<feature type="transmembrane region" description="Helical" evidence="9">
    <location>
        <begin position="89"/>
        <end position="107"/>
    </location>
</feature>
<evidence type="ECO:0000256" key="10">
    <source>
        <dbReference type="RuleBase" id="RU000594"/>
    </source>
</evidence>
<name>A0A067W8N3_9HYPH</name>
<dbReference type="EMBL" id="AHPK01000013">
    <property type="protein sequence ID" value="KEC55236.1"/>
    <property type="molecule type" value="Genomic_DNA"/>
</dbReference>
<sequence>MTRKSLLFLFFTLIFTVGLDQAIKYWIMHSLQLGAEIPIFSFISLYHVRNTGIAFSFLSSYPHWGIIALTLIIIVFLLWLLKNTAKDKFLSHFGTTLIIGGAIGNLIDRVRFHYVIDYLLFHIRDVFSFAVFNLADTFITLGAVAVLIDEFCICAKKKRYSNNTSLE</sequence>
<reference evidence="12 13" key="1">
    <citation type="submission" date="2012-04" db="EMBL/GenBank/DDBJ databases">
        <title>The Genome Sequence of Bartonella rochalimae BMGH.</title>
        <authorList>
            <consortium name="The Broad Institute Genome Sequencing Platform"/>
            <consortium name="The Broad Institute Genome Sequencing Center for Infectious Disease"/>
            <person name="Feldgarden M."/>
            <person name="Kirby J."/>
            <person name="Kosoy M."/>
            <person name="Birtles R."/>
            <person name="Probert W.S."/>
            <person name="Chiaraviglio L."/>
            <person name="Walker B."/>
            <person name="Young S.K."/>
            <person name="Zeng Q."/>
            <person name="Gargeya S."/>
            <person name="Fitzgerald M."/>
            <person name="Haas B."/>
            <person name="Abouelleil A."/>
            <person name="Alvarado L."/>
            <person name="Arachchi H.M."/>
            <person name="Berlin A.M."/>
            <person name="Chapman S.B."/>
            <person name="Goldberg J."/>
            <person name="Griggs A."/>
            <person name="Gujja S."/>
            <person name="Hansen M."/>
            <person name="Howarth C."/>
            <person name="Imamovic A."/>
            <person name="Larimer J."/>
            <person name="McCowen C."/>
            <person name="Montmayeur A."/>
            <person name="Murphy C."/>
            <person name="Neiman D."/>
            <person name="Pearson M."/>
            <person name="Priest M."/>
            <person name="Roberts A."/>
            <person name="Saif S."/>
            <person name="Shea T."/>
            <person name="Sisk P."/>
            <person name="Sykes S."/>
            <person name="Wortman J."/>
            <person name="Nusbaum C."/>
            <person name="Birren B."/>
        </authorList>
    </citation>
    <scope>NUCLEOTIDE SEQUENCE [LARGE SCALE GENOMIC DNA]</scope>
    <source>
        <strain evidence="12 13">ATCC BAA-1498</strain>
    </source>
</reference>
<dbReference type="GO" id="GO:0005886">
    <property type="term" value="C:plasma membrane"/>
    <property type="evidence" value="ECO:0007669"/>
    <property type="project" value="UniProtKB-SubCell"/>
</dbReference>